<sequence>MLLCRHITACRLLRGILPNTSAANVSTVGREQYLALTQEDLIVTIDISTAGKASIKFGKGSVTASISTAQVSTEIRKINFKVLKAPTPFLLCLADIDRLNIYFNNTTNKLVQGEHRTLVIRK</sequence>
<dbReference type="Proteomes" id="UP000800036">
    <property type="component" value="Unassembled WGS sequence"/>
</dbReference>
<organism evidence="1 2">
    <name type="scientific">Bimuria novae-zelandiae CBS 107.79</name>
    <dbReference type="NCBI Taxonomy" id="1447943"/>
    <lineage>
        <taxon>Eukaryota</taxon>
        <taxon>Fungi</taxon>
        <taxon>Dikarya</taxon>
        <taxon>Ascomycota</taxon>
        <taxon>Pezizomycotina</taxon>
        <taxon>Dothideomycetes</taxon>
        <taxon>Pleosporomycetidae</taxon>
        <taxon>Pleosporales</taxon>
        <taxon>Massarineae</taxon>
        <taxon>Didymosphaeriaceae</taxon>
        <taxon>Bimuria</taxon>
    </lineage>
</organism>
<accession>A0A6A5VEI7</accession>
<evidence type="ECO:0000313" key="1">
    <source>
        <dbReference type="EMBL" id="KAF1975903.1"/>
    </source>
</evidence>
<dbReference type="OrthoDB" id="3786303at2759"/>
<gene>
    <name evidence="1" type="ORF">BU23DRAFT_578764</name>
</gene>
<proteinExistence type="predicted"/>
<evidence type="ECO:0000313" key="2">
    <source>
        <dbReference type="Proteomes" id="UP000800036"/>
    </source>
</evidence>
<dbReference type="EMBL" id="ML976668">
    <property type="protein sequence ID" value="KAF1975903.1"/>
    <property type="molecule type" value="Genomic_DNA"/>
</dbReference>
<keyword evidence="2" id="KW-1185">Reference proteome</keyword>
<name>A0A6A5VEI7_9PLEO</name>
<reference evidence="1" key="1">
    <citation type="journal article" date="2020" name="Stud. Mycol.">
        <title>101 Dothideomycetes genomes: a test case for predicting lifestyles and emergence of pathogens.</title>
        <authorList>
            <person name="Haridas S."/>
            <person name="Albert R."/>
            <person name="Binder M."/>
            <person name="Bloem J."/>
            <person name="Labutti K."/>
            <person name="Salamov A."/>
            <person name="Andreopoulos B."/>
            <person name="Baker S."/>
            <person name="Barry K."/>
            <person name="Bills G."/>
            <person name="Bluhm B."/>
            <person name="Cannon C."/>
            <person name="Castanera R."/>
            <person name="Culley D."/>
            <person name="Daum C."/>
            <person name="Ezra D."/>
            <person name="Gonzalez J."/>
            <person name="Henrissat B."/>
            <person name="Kuo A."/>
            <person name="Liang C."/>
            <person name="Lipzen A."/>
            <person name="Lutzoni F."/>
            <person name="Magnuson J."/>
            <person name="Mondo S."/>
            <person name="Nolan M."/>
            <person name="Ohm R."/>
            <person name="Pangilinan J."/>
            <person name="Park H.-J."/>
            <person name="Ramirez L."/>
            <person name="Alfaro M."/>
            <person name="Sun H."/>
            <person name="Tritt A."/>
            <person name="Yoshinaga Y."/>
            <person name="Zwiers L.-H."/>
            <person name="Turgeon B."/>
            <person name="Goodwin S."/>
            <person name="Spatafora J."/>
            <person name="Crous P."/>
            <person name="Grigoriev I."/>
        </authorList>
    </citation>
    <scope>NUCLEOTIDE SEQUENCE</scope>
    <source>
        <strain evidence="1">CBS 107.79</strain>
    </source>
</reference>
<dbReference type="AlphaFoldDB" id="A0A6A5VEI7"/>
<protein>
    <submittedName>
        <fullName evidence="1">Uncharacterized protein</fullName>
    </submittedName>
</protein>